<keyword evidence="7" id="KW-1185">Reference proteome</keyword>
<dbReference type="InterPro" id="IPR005158">
    <property type="entry name" value="BTAD"/>
</dbReference>
<evidence type="ECO:0000313" key="7">
    <source>
        <dbReference type="Proteomes" id="UP000317940"/>
    </source>
</evidence>
<dbReference type="GO" id="GO:0006355">
    <property type="term" value="P:regulation of DNA-templated transcription"/>
    <property type="evidence" value="ECO:0007669"/>
    <property type="project" value="InterPro"/>
</dbReference>
<organism evidence="6 7">
    <name type="scientific">Kitasatospora viridis</name>
    <dbReference type="NCBI Taxonomy" id="281105"/>
    <lineage>
        <taxon>Bacteria</taxon>
        <taxon>Bacillati</taxon>
        <taxon>Actinomycetota</taxon>
        <taxon>Actinomycetes</taxon>
        <taxon>Kitasatosporales</taxon>
        <taxon>Streptomycetaceae</taxon>
        <taxon>Kitasatospora</taxon>
    </lineage>
</organism>
<comment type="caution">
    <text evidence="6">The sequence shown here is derived from an EMBL/GenBank/DDBJ whole genome shotgun (WGS) entry which is preliminary data.</text>
</comment>
<feature type="DNA-binding region" description="OmpR/PhoB-type" evidence="4">
    <location>
        <begin position="1"/>
        <end position="102"/>
    </location>
</feature>
<proteinExistence type="predicted"/>
<evidence type="ECO:0000259" key="5">
    <source>
        <dbReference type="PROSITE" id="PS51755"/>
    </source>
</evidence>
<sequence length="435" mass="46285">MVELHFTVLGPLRAWHAGRELRINRARDRAVLAVLLVAAGRPVPVGEIIDGVWGEEEDEAPDRFVALPGHVYRLRKVLDGAAPGRAGASVLRHVGKGYRLDVDPQATDRTAFLAGLAAATAAHRNWQPERARSLLSSAVALWSGGRALDDVPGPFAAHERRLLAARREAAVRDRQELDLALSGRAGPAVVMREVRRPFQLPPDLTDFTGRQAQLAAIAEALTGPARPAAPLVTVIGPRGVGKSTLAVHAAHRAGAAYPDGQLYANLRGAGRDAAPRILAAFLRALGVEERALPVSPADRRVLFHRLLTGRRVLVVLDGDTAVEPVRSLLPTAPGCAALLTLDGPGGPRNRPPGEHSVSLDRMTSQEALLLLGRVLGPERLAREPLSARALAAACHHLPGPLRCSAELLVRRPAWPISALVPAGAEQRTSCARAGR</sequence>
<dbReference type="Pfam" id="PF13191">
    <property type="entry name" value="AAA_16"/>
    <property type="match status" value="1"/>
</dbReference>
<dbReference type="Gene3D" id="3.40.50.300">
    <property type="entry name" value="P-loop containing nucleotide triphosphate hydrolases"/>
    <property type="match status" value="1"/>
</dbReference>
<name>A0A561SDF2_9ACTN</name>
<dbReference type="SUPFAM" id="SSF46894">
    <property type="entry name" value="C-terminal effector domain of the bipartite response regulators"/>
    <property type="match status" value="1"/>
</dbReference>
<dbReference type="GO" id="GO:0003677">
    <property type="term" value="F:DNA binding"/>
    <property type="evidence" value="ECO:0007669"/>
    <property type="project" value="UniProtKB-UniRule"/>
</dbReference>
<dbReference type="InterPro" id="IPR016032">
    <property type="entry name" value="Sig_transdc_resp-reg_C-effctor"/>
</dbReference>
<dbReference type="Pfam" id="PF00486">
    <property type="entry name" value="Trans_reg_C"/>
    <property type="match status" value="1"/>
</dbReference>
<feature type="domain" description="OmpR/PhoB-type" evidence="5">
    <location>
        <begin position="1"/>
        <end position="102"/>
    </location>
</feature>
<dbReference type="InterPro" id="IPR027417">
    <property type="entry name" value="P-loop_NTPase"/>
</dbReference>
<evidence type="ECO:0000256" key="2">
    <source>
        <dbReference type="ARBA" id="ARBA00023125"/>
    </source>
</evidence>
<dbReference type="InterPro" id="IPR051677">
    <property type="entry name" value="AfsR-DnrI-RedD_regulator"/>
</dbReference>
<dbReference type="InterPro" id="IPR041664">
    <property type="entry name" value="AAA_16"/>
</dbReference>
<dbReference type="PANTHER" id="PTHR35807:SF1">
    <property type="entry name" value="TRANSCRIPTIONAL REGULATOR REDD"/>
    <property type="match status" value="1"/>
</dbReference>
<dbReference type="AlphaFoldDB" id="A0A561SDF2"/>
<accession>A0A561SDF2</accession>
<dbReference type="InterPro" id="IPR036388">
    <property type="entry name" value="WH-like_DNA-bd_sf"/>
</dbReference>
<dbReference type="GO" id="GO:0000160">
    <property type="term" value="P:phosphorelay signal transduction system"/>
    <property type="evidence" value="ECO:0007669"/>
    <property type="project" value="InterPro"/>
</dbReference>
<dbReference type="Pfam" id="PF03704">
    <property type="entry name" value="BTAD"/>
    <property type="match status" value="1"/>
</dbReference>
<evidence type="ECO:0000256" key="3">
    <source>
        <dbReference type="ARBA" id="ARBA00023163"/>
    </source>
</evidence>
<dbReference type="Gene3D" id="1.10.10.10">
    <property type="entry name" value="Winged helix-like DNA-binding domain superfamily/Winged helix DNA-binding domain"/>
    <property type="match status" value="1"/>
</dbReference>
<dbReference type="SMART" id="SM00862">
    <property type="entry name" value="Trans_reg_C"/>
    <property type="match status" value="1"/>
</dbReference>
<evidence type="ECO:0000256" key="1">
    <source>
        <dbReference type="ARBA" id="ARBA00023015"/>
    </source>
</evidence>
<dbReference type="SUPFAM" id="SSF52540">
    <property type="entry name" value="P-loop containing nucleoside triphosphate hydrolases"/>
    <property type="match status" value="1"/>
</dbReference>
<dbReference type="PANTHER" id="PTHR35807">
    <property type="entry name" value="TRANSCRIPTIONAL REGULATOR REDD-RELATED"/>
    <property type="match status" value="1"/>
</dbReference>
<dbReference type="InterPro" id="IPR001867">
    <property type="entry name" value="OmpR/PhoB-type_DNA-bd"/>
</dbReference>
<keyword evidence="1" id="KW-0805">Transcription regulation</keyword>
<dbReference type="PROSITE" id="PS51755">
    <property type="entry name" value="OMPR_PHOB"/>
    <property type="match status" value="1"/>
</dbReference>
<keyword evidence="3" id="KW-0804">Transcription</keyword>
<reference evidence="6 7" key="1">
    <citation type="submission" date="2019-06" db="EMBL/GenBank/DDBJ databases">
        <title>Sequencing the genomes of 1000 actinobacteria strains.</title>
        <authorList>
            <person name="Klenk H.-P."/>
        </authorList>
    </citation>
    <scope>NUCLEOTIDE SEQUENCE [LARGE SCALE GENOMIC DNA]</scope>
    <source>
        <strain evidence="6 7">DSM 44826</strain>
    </source>
</reference>
<dbReference type="Proteomes" id="UP000317940">
    <property type="component" value="Unassembled WGS sequence"/>
</dbReference>
<evidence type="ECO:0000256" key="4">
    <source>
        <dbReference type="PROSITE-ProRule" id="PRU01091"/>
    </source>
</evidence>
<protein>
    <submittedName>
        <fullName evidence="6">Transcriptional activator</fullName>
    </submittedName>
</protein>
<dbReference type="EMBL" id="VIWT01000006">
    <property type="protein sequence ID" value="TWF72865.1"/>
    <property type="molecule type" value="Genomic_DNA"/>
</dbReference>
<evidence type="ECO:0000313" key="6">
    <source>
        <dbReference type="EMBL" id="TWF72865.1"/>
    </source>
</evidence>
<keyword evidence="2 4" id="KW-0238">DNA-binding</keyword>
<gene>
    <name evidence="6" type="ORF">FHX73_1616</name>
</gene>